<dbReference type="InterPro" id="IPR002067">
    <property type="entry name" value="MCP"/>
</dbReference>
<dbReference type="InterPro" id="IPR023395">
    <property type="entry name" value="MCP_dom_sf"/>
</dbReference>
<feature type="region of interest" description="Disordered" evidence="9">
    <location>
        <begin position="588"/>
        <end position="611"/>
    </location>
</feature>
<dbReference type="AlphaFoldDB" id="A0A7S3L7H4"/>
<dbReference type="GO" id="GO:0016020">
    <property type="term" value="C:membrane"/>
    <property type="evidence" value="ECO:0007669"/>
    <property type="project" value="UniProtKB-SubCell"/>
</dbReference>
<keyword evidence="3" id="KW-0813">Transport</keyword>
<proteinExistence type="inferred from homology"/>
<dbReference type="EMBL" id="HBIM01012714">
    <property type="protein sequence ID" value="CAE0413128.1"/>
    <property type="molecule type" value="Transcribed_RNA"/>
</dbReference>
<dbReference type="PRINTS" id="PR00926">
    <property type="entry name" value="MITOCARRIER"/>
</dbReference>
<keyword evidence="7 8" id="KW-0472">Membrane</keyword>
<name>A0A7S3L7H4_9STRA</name>
<evidence type="ECO:0000256" key="3">
    <source>
        <dbReference type="ARBA" id="ARBA00022448"/>
    </source>
</evidence>
<feature type="region of interest" description="Disordered" evidence="9">
    <location>
        <begin position="1"/>
        <end position="31"/>
    </location>
</feature>
<accession>A0A7S3L7H4</accession>
<dbReference type="Gene3D" id="1.50.40.10">
    <property type="entry name" value="Mitochondrial carrier domain"/>
    <property type="match status" value="2"/>
</dbReference>
<evidence type="ECO:0000256" key="9">
    <source>
        <dbReference type="SAM" id="MobiDB-lite"/>
    </source>
</evidence>
<feature type="compositionally biased region" description="Low complexity" evidence="9">
    <location>
        <begin position="200"/>
        <end position="227"/>
    </location>
</feature>
<evidence type="ECO:0000256" key="6">
    <source>
        <dbReference type="ARBA" id="ARBA00022989"/>
    </source>
</evidence>
<keyword evidence="5" id="KW-0677">Repeat</keyword>
<evidence type="ECO:0000256" key="4">
    <source>
        <dbReference type="ARBA" id="ARBA00022692"/>
    </source>
</evidence>
<keyword evidence="6" id="KW-1133">Transmembrane helix</keyword>
<feature type="compositionally biased region" description="Basic and acidic residues" evidence="9">
    <location>
        <begin position="228"/>
        <end position="248"/>
    </location>
</feature>
<sequence length="611" mass="66379">MSQISPRPTHRAISSIDPIDGQPASTRSHQGAFASMDSKFLTQVQVCSPTSVPPLKGLLIGLTLLCVASLTTAANPVQIGLSSAIASSPILSRWGLARGIRPRSLKQQSLCTVLPVSDDNGDDEDDEEDDSKVQFAFWQASTPLEVYQSRRIEFPVSRQSSNQQIEPESELDFLESQMCGGNLLASRTTTAAPRTNIPLAAALSPSPAPSRSSAAHHSSGKSSTTGLSRREDEKKHSEDGSTHHVVDEMRGGVASRPLLFWESMVCGAVSRSLAQTIMHPANTMKTILQSQRGASVAELLRPAAFRRLTYGAGANFLLSFPTGAVNFAVLEFVRHHMGQLVQSTPYLASRQEQLGAGLDFMSSALSTIACSVVATPQMMITDNIMAGNYPNLVKATQGLYAKNGIIAFYRGWWPGLVGKIPSYALTWTLFQQLKQARNRISNRPARNWENSVMGCLASGTTVCMMIPMDTIKTRLVTQSGSVAAGNIPYKGIIDCAVRVAKEEGIIAFYRGLPPRLVSVVPMIGIQFGVYEAMKKVMMRREIEQPSAKKQRIAARKRAEAAAAIAAAKAVEEKQEDFEEIIMQVGASHGNPIPAHMHEHRKGDKRKVKSRQ</sequence>
<gene>
    <name evidence="10" type="ORF">ACOF00016_LOCUS10386</name>
</gene>
<feature type="region of interest" description="Disordered" evidence="9">
    <location>
        <begin position="200"/>
        <end position="248"/>
    </location>
</feature>
<dbReference type="Pfam" id="PF00153">
    <property type="entry name" value="Mito_carr"/>
    <property type="match status" value="3"/>
</dbReference>
<evidence type="ECO:0008006" key="11">
    <source>
        <dbReference type="Google" id="ProtNLM"/>
    </source>
</evidence>
<reference evidence="10" key="1">
    <citation type="submission" date="2021-01" db="EMBL/GenBank/DDBJ databases">
        <authorList>
            <person name="Corre E."/>
            <person name="Pelletier E."/>
            <person name="Niang G."/>
            <person name="Scheremetjew M."/>
            <person name="Finn R."/>
            <person name="Kale V."/>
            <person name="Holt S."/>
            <person name="Cochrane G."/>
            <person name="Meng A."/>
            <person name="Brown T."/>
            <person name="Cohen L."/>
        </authorList>
    </citation>
    <scope>NUCLEOTIDE SEQUENCE</scope>
    <source>
        <strain evidence="10">CCMP127</strain>
    </source>
</reference>
<dbReference type="SUPFAM" id="SSF103506">
    <property type="entry name" value="Mitochondrial carrier"/>
    <property type="match status" value="1"/>
</dbReference>
<protein>
    <recommendedName>
        <fullName evidence="11">Mitochondrial carrier protein</fullName>
    </recommendedName>
</protein>
<evidence type="ECO:0000256" key="1">
    <source>
        <dbReference type="ARBA" id="ARBA00004141"/>
    </source>
</evidence>
<dbReference type="PANTHER" id="PTHR45667">
    <property type="entry name" value="S-ADENOSYLMETHIONINE MITOCHONDRIAL CARRIER PROTEIN"/>
    <property type="match status" value="1"/>
</dbReference>
<evidence type="ECO:0000313" key="10">
    <source>
        <dbReference type="EMBL" id="CAE0413128.1"/>
    </source>
</evidence>
<comment type="similarity">
    <text evidence="2">Belongs to the mitochondrial carrier (TC 2.A.29) family.</text>
</comment>
<organism evidence="10">
    <name type="scientific">Amphora coffeiformis</name>
    <dbReference type="NCBI Taxonomy" id="265554"/>
    <lineage>
        <taxon>Eukaryota</taxon>
        <taxon>Sar</taxon>
        <taxon>Stramenopiles</taxon>
        <taxon>Ochrophyta</taxon>
        <taxon>Bacillariophyta</taxon>
        <taxon>Bacillariophyceae</taxon>
        <taxon>Bacillariophycidae</taxon>
        <taxon>Thalassiophysales</taxon>
        <taxon>Catenulaceae</taxon>
        <taxon>Amphora</taxon>
    </lineage>
</organism>
<dbReference type="PROSITE" id="PS50920">
    <property type="entry name" value="SOLCAR"/>
    <property type="match status" value="3"/>
</dbReference>
<comment type="subcellular location">
    <subcellularLocation>
        <location evidence="1">Membrane</location>
        <topology evidence="1">Multi-pass membrane protein</topology>
    </subcellularLocation>
</comment>
<evidence type="ECO:0000256" key="5">
    <source>
        <dbReference type="ARBA" id="ARBA00022737"/>
    </source>
</evidence>
<feature type="repeat" description="Solcar" evidence="8">
    <location>
        <begin position="354"/>
        <end position="436"/>
    </location>
</feature>
<feature type="repeat" description="Solcar" evidence="8">
    <location>
        <begin position="258"/>
        <end position="336"/>
    </location>
</feature>
<dbReference type="GO" id="GO:0055085">
    <property type="term" value="P:transmembrane transport"/>
    <property type="evidence" value="ECO:0007669"/>
    <property type="project" value="InterPro"/>
</dbReference>
<evidence type="ECO:0000256" key="2">
    <source>
        <dbReference type="ARBA" id="ARBA00006375"/>
    </source>
</evidence>
<keyword evidence="4 8" id="KW-0812">Transmembrane</keyword>
<evidence type="ECO:0000256" key="7">
    <source>
        <dbReference type="ARBA" id="ARBA00023136"/>
    </source>
</evidence>
<dbReference type="InterPro" id="IPR018108">
    <property type="entry name" value="MCP_transmembrane"/>
</dbReference>
<feature type="repeat" description="Solcar" evidence="8">
    <location>
        <begin position="445"/>
        <end position="536"/>
    </location>
</feature>
<feature type="compositionally biased region" description="Basic residues" evidence="9">
    <location>
        <begin position="597"/>
        <end position="611"/>
    </location>
</feature>
<evidence type="ECO:0000256" key="8">
    <source>
        <dbReference type="PROSITE-ProRule" id="PRU00282"/>
    </source>
</evidence>